<evidence type="ECO:0000313" key="3">
    <source>
        <dbReference type="Proteomes" id="UP000248790"/>
    </source>
</evidence>
<dbReference type="Proteomes" id="UP000248790">
    <property type="component" value="Unassembled WGS sequence"/>
</dbReference>
<accession>A0A327WH17</accession>
<feature type="chain" id="PRO_5016357562" description="GLPGLI family protein" evidence="1">
    <location>
        <begin position="23"/>
        <end position="233"/>
    </location>
</feature>
<dbReference type="EMBL" id="QLMC01000019">
    <property type="protein sequence ID" value="RAJ89891.1"/>
    <property type="molecule type" value="Genomic_DNA"/>
</dbReference>
<dbReference type="OrthoDB" id="928068at2"/>
<dbReference type="AlphaFoldDB" id="A0A327WH17"/>
<sequence length="233" mass="26382">MTSRLFFLFILPLSLVWSISNGQCVVKNDYAGRLVTICNGYQPKAGFFMNRPDQSQTPKTTVYLGSPYLTFPVYEDGVLEVNHYQTSCKIAFNLVTHQVLCRFESDSIEHAVLPDAFRVGAQRFVRKSGPQGPPVYYKVLYAGKSKVLAQIKGTLQETKREAYRLEEFDGIYTRQERYLIELENKAPQAVTLSRKSVLRVLDHTSDPLPSTTLKNKLTVPELIEAVAAYDGFQ</sequence>
<organism evidence="2 3">
    <name type="scientific">Larkinella arboricola</name>
    <dbReference type="NCBI Taxonomy" id="643671"/>
    <lineage>
        <taxon>Bacteria</taxon>
        <taxon>Pseudomonadati</taxon>
        <taxon>Bacteroidota</taxon>
        <taxon>Cytophagia</taxon>
        <taxon>Cytophagales</taxon>
        <taxon>Spirosomataceae</taxon>
        <taxon>Larkinella</taxon>
    </lineage>
</organism>
<gene>
    <name evidence="2" type="ORF">LX87_05625</name>
</gene>
<dbReference type="RefSeq" id="WP_111631610.1">
    <property type="nucleotide sequence ID" value="NZ_QLMC01000019.1"/>
</dbReference>
<protein>
    <recommendedName>
        <fullName evidence="4">GLPGLI family protein</fullName>
    </recommendedName>
</protein>
<proteinExistence type="predicted"/>
<feature type="signal peptide" evidence="1">
    <location>
        <begin position="1"/>
        <end position="22"/>
    </location>
</feature>
<keyword evidence="3" id="KW-1185">Reference proteome</keyword>
<evidence type="ECO:0008006" key="4">
    <source>
        <dbReference type="Google" id="ProtNLM"/>
    </source>
</evidence>
<comment type="caution">
    <text evidence="2">The sequence shown here is derived from an EMBL/GenBank/DDBJ whole genome shotgun (WGS) entry which is preliminary data.</text>
</comment>
<evidence type="ECO:0000256" key="1">
    <source>
        <dbReference type="SAM" id="SignalP"/>
    </source>
</evidence>
<reference evidence="2 3" key="1">
    <citation type="submission" date="2018-06" db="EMBL/GenBank/DDBJ databases">
        <title>Genomic Encyclopedia of Archaeal and Bacterial Type Strains, Phase II (KMG-II): from individual species to whole genera.</title>
        <authorList>
            <person name="Goeker M."/>
        </authorList>
    </citation>
    <scope>NUCLEOTIDE SEQUENCE [LARGE SCALE GENOMIC DNA]</scope>
    <source>
        <strain evidence="2 3">DSM 21851</strain>
    </source>
</reference>
<name>A0A327WH17_LARAB</name>
<evidence type="ECO:0000313" key="2">
    <source>
        <dbReference type="EMBL" id="RAJ89891.1"/>
    </source>
</evidence>
<keyword evidence="1" id="KW-0732">Signal</keyword>